<sequence length="131" mass="15043">MVFLRFIITLVTFFILLHVTHGALSKVLASDEIGRPIPRRSPVNVEKEIYDGVPAAMDEVEGTRIIGGRKMSMPERISGMINEEGFNNIGRERRFIRSTSNRRRRMKFKIEGFIPLNADYHVPKPHPPKNN</sequence>
<keyword evidence="1" id="KW-0732">Signal</keyword>
<dbReference type="PANTHER" id="PTHR36313:SF2">
    <property type="match status" value="1"/>
</dbReference>
<feature type="chain" id="PRO_5033551897" evidence="1">
    <location>
        <begin position="23"/>
        <end position="131"/>
    </location>
</feature>
<evidence type="ECO:0000313" key="4">
    <source>
        <dbReference type="Proteomes" id="UP000507222"/>
    </source>
</evidence>
<organism evidence="3 5">
    <name type="scientific">Prunus armeniaca</name>
    <name type="common">Apricot</name>
    <name type="synonym">Armeniaca vulgaris</name>
    <dbReference type="NCBI Taxonomy" id="36596"/>
    <lineage>
        <taxon>Eukaryota</taxon>
        <taxon>Viridiplantae</taxon>
        <taxon>Streptophyta</taxon>
        <taxon>Embryophyta</taxon>
        <taxon>Tracheophyta</taxon>
        <taxon>Spermatophyta</taxon>
        <taxon>Magnoliopsida</taxon>
        <taxon>eudicotyledons</taxon>
        <taxon>Gunneridae</taxon>
        <taxon>Pentapetalae</taxon>
        <taxon>rosids</taxon>
        <taxon>fabids</taxon>
        <taxon>Rosales</taxon>
        <taxon>Rosaceae</taxon>
        <taxon>Amygdaloideae</taxon>
        <taxon>Amygdaleae</taxon>
        <taxon>Prunus</taxon>
    </lineage>
</organism>
<reference evidence="5" key="1">
    <citation type="journal article" date="2020" name="Genome Biol.">
        <title>Gamete binning: chromosome-level and haplotype-resolved genome assembly enabled by high-throughput single-cell sequencing of gamete genomes.</title>
        <authorList>
            <person name="Campoy J.A."/>
            <person name="Sun H."/>
            <person name="Goel M."/>
            <person name="Jiao W.-B."/>
            <person name="Folz-Donahue K."/>
            <person name="Wang N."/>
            <person name="Rubio M."/>
            <person name="Liu C."/>
            <person name="Kukat C."/>
            <person name="Ruiz D."/>
            <person name="Huettel B."/>
            <person name="Schneeberger K."/>
        </authorList>
    </citation>
    <scope>NUCLEOTIDE SEQUENCE [LARGE SCALE GENOMIC DNA]</scope>
    <source>
        <strain evidence="5">cv. Rojo Pasion</strain>
    </source>
</reference>
<feature type="signal peptide" evidence="1">
    <location>
        <begin position="1"/>
        <end position="22"/>
    </location>
</feature>
<dbReference type="AlphaFoldDB" id="A0A6J5XCL6"/>
<gene>
    <name evidence="2" type="ORF">CURHAP_LOCUS34182</name>
    <name evidence="3" type="ORF">ORAREDHAP_LOCUS33784</name>
</gene>
<dbReference type="GO" id="GO:0008284">
    <property type="term" value="P:positive regulation of cell population proliferation"/>
    <property type="evidence" value="ECO:0007669"/>
    <property type="project" value="TreeGrafter"/>
</dbReference>
<reference evidence="3 4" key="2">
    <citation type="submission" date="2020-05" db="EMBL/GenBank/DDBJ databases">
        <authorList>
            <person name="Campoy J."/>
            <person name="Schneeberger K."/>
            <person name="Spophaly S."/>
        </authorList>
    </citation>
    <scope>NUCLEOTIDE SEQUENCE [LARGE SCALE GENOMIC DNA]</scope>
    <source>
        <strain evidence="3">PruArmRojPasFocal</strain>
    </source>
</reference>
<protein>
    <submittedName>
        <fullName evidence="3">Uncharacterized protein</fullName>
    </submittedName>
</protein>
<dbReference type="EMBL" id="CAEKKB010000005">
    <property type="protein sequence ID" value="CAB4311590.1"/>
    <property type="molecule type" value="Genomic_DNA"/>
</dbReference>
<accession>A0A6J5XCL6</accession>
<keyword evidence="5" id="KW-1185">Reference proteome</keyword>
<proteinExistence type="predicted"/>
<dbReference type="Proteomes" id="UP000507222">
    <property type="component" value="Unassembled WGS sequence"/>
</dbReference>
<evidence type="ECO:0000313" key="2">
    <source>
        <dbReference type="EMBL" id="CAB4281179.1"/>
    </source>
</evidence>
<evidence type="ECO:0000256" key="1">
    <source>
        <dbReference type="SAM" id="SignalP"/>
    </source>
</evidence>
<dbReference type="GO" id="GO:0010628">
    <property type="term" value="P:positive regulation of gene expression"/>
    <property type="evidence" value="ECO:0007669"/>
    <property type="project" value="TreeGrafter"/>
</dbReference>
<dbReference type="Proteomes" id="UP000507245">
    <property type="component" value="Unassembled WGS sequence"/>
</dbReference>
<dbReference type="PANTHER" id="PTHR36313">
    <property type="entry name" value="ROOT MERISTEM GROWTH FACTOR 2"/>
    <property type="match status" value="1"/>
</dbReference>
<name>A0A6J5XCL6_PRUAR</name>
<dbReference type="InterPro" id="IPR038804">
    <property type="entry name" value="RGF3"/>
</dbReference>
<dbReference type="GO" id="GO:0008083">
    <property type="term" value="F:growth factor activity"/>
    <property type="evidence" value="ECO:0007669"/>
    <property type="project" value="InterPro"/>
</dbReference>
<dbReference type="GO" id="GO:0030154">
    <property type="term" value="P:cell differentiation"/>
    <property type="evidence" value="ECO:0007669"/>
    <property type="project" value="TreeGrafter"/>
</dbReference>
<evidence type="ECO:0000313" key="3">
    <source>
        <dbReference type="EMBL" id="CAB4311590.1"/>
    </source>
</evidence>
<dbReference type="OrthoDB" id="994020at2759"/>
<dbReference type="GO" id="GO:0005615">
    <property type="term" value="C:extracellular space"/>
    <property type="evidence" value="ECO:0007669"/>
    <property type="project" value="TreeGrafter"/>
</dbReference>
<dbReference type="GO" id="GO:0010082">
    <property type="term" value="P:regulation of root meristem growth"/>
    <property type="evidence" value="ECO:0007669"/>
    <property type="project" value="InterPro"/>
</dbReference>
<evidence type="ECO:0000313" key="5">
    <source>
        <dbReference type="Proteomes" id="UP000507245"/>
    </source>
</evidence>
<dbReference type="EMBL" id="CAEKDK010000005">
    <property type="protein sequence ID" value="CAB4281179.1"/>
    <property type="molecule type" value="Genomic_DNA"/>
</dbReference>